<name>A0AAU9QRL2_9VIBR</name>
<evidence type="ECO:0000313" key="1">
    <source>
        <dbReference type="EMBL" id="CAH1597510.1"/>
    </source>
</evidence>
<evidence type="ECO:0000313" key="2">
    <source>
        <dbReference type="Proteomes" id="UP001295462"/>
    </source>
</evidence>
<evidence type="ECO:0008006" key="3">
    <source>
        <dbReference type="Google" id="ProtNLM"/>
    </source>
</evidence>
<dbReference type="Proteomes" id="UP001295462">
    <property type="component" value="Unassembled WGS sequence"/>
</dbReference>
<dbReference type="EMBL" id="CAKMUD010000086">
    <property type="protein sequence ID" value="CAH1597510.1"/>
    <property type="molecule type" value="Genomic_DNA"/>
</dbReference>
<protein>
    <recommendedName>
        <fullName evidence="3">Transcriptional regulator</fullName>
    </recommendedName>
</protein>
<organism evidence="1 2">
    <name type="scientific">Vibrio jasicida</name>
    <dbReference type="NCBI Taxonomy" id="766224"/>
    <lineage>
        <taxon>Bacteria</taxon>
        <taxon>Pseudomonadati</taxon>
        <taxon>Pseudomonadota</taxon>
        <taxon>Gammaproteobacteria</taxon>
        <taxon>Vibrionales</taxon>
        <taxon>Vibrionaceae</taxon>
        <taxon>Vibrio</taxon>
    </lineage>
</organism>
<dbReference type="AlphaFoldDB" id="A0AAU9QRL2"/>
<proteinExistence type="predicted"/>
<sequence>MKTSMARTPLGKALAKARIDLDESLADMAAKLSISLRGRD</sequence>
<accession>A0AAU9QRL2</accession>
<comment type="caution">
    <text evidence="1">The sequence shown here is derived from an EMBL/GenBank/DDBJ whole genome shotgun (WGS) entry which is preliminary data.</text>
</comment>
<reference evidence="1" key="1">
    <citation type="submission" date="2022-01" db="EMBL/GenBank/DDBJ databases">
        <authorList>
            <person name="Lagorce A."/>
        </authorList>
    </citation>
    <scope>NUCLEOTIDE SEQUENCE</scope>
    <source>
        <strain evidence="1">Th15_F1_A12</strain>
    </source>
</reference>
<gene>
    <name evidence="1" type="ORF">THF1A12_320083</name>
</gene>